<evidence type="ECO:0000313" key="1">
    <source>
        <dbReference type="EMBL" id="QKU21668.1"/>
    </source>
</evidence>
<accession>A0A1P8KHQ3</accession>
<protein>
    <submittedName>
        <fullName evidence="1">Allantoin permease</fullName>
    </submittedName>
</protein>
<dbReference type="AlphaFoldDB" id="A0A1P8KHQ3"/>
<dbReference type="GO" id="GO:0005886">
    <property type="term" value="C:plasma membrane"/>
    <property type="evidence" value="ECO:0007669"/>
    <property type="project" value="TreeGrafter"/>
</dbReference>
<dbReference type="GO" id="GO:0015209">
    <property type="term" value="F:cytosine transmembrane transporter activity"/>
    <property type="evidence" value="ECO:0007669"/>
    <property type="project" value="InterPro"/>
</dbReference>
<dbReference type="Proteomes" id="UP000509126">
    <property type="component" value="Chromosome"/>
</dbReference>
<dbReference type="Gene3D" id="1.10.4160.10">
    <property type="entry name" value="Hydantoin permease"/>
    <property type="match status" value="1"/>
</dbReference>
<dbReference type="PANTHER" id="PTHR30569">
    <property type="entry name" value="CYTOSINE TRANSPORTER CODB"/>
    <property type="match status" value="1"/>
</dbReference>
<organism evidence="1 2">
    <name type="scientific">Acinetobacter lwoffii</name>
    <dbReference type="NCBI Taxonomy" id="28090"/>
    <lineage>
        <taxon>Bacteria</taxon>
        <taxon>Pseudomonadati</taxon>
        <taxon>Pseudomonadota</taxon>
        <taxon>Gammaproteobacteria</taxon>
        <taxon>Moraxellales</taxon>
        <taxon>Moraxellaceae</taxon>
        <taxon>Acinetobacter</taxon>
    </lineage>
</organism>
<dbReference type="EMBL" id="CP054803">
    <property type="protein sequence ID" value="QKU21668.1"/>
    <property type="molecule type" value="Genomic_DNA"/>
</dbReference>
<dbReference type="PANTHER" id="PTHR30569:SF0">
    <property type="entry name" value="CYTOSINE PERMEASE"/>
    <property type="match status" value="1"/>
</dbReference>
<dbReference type="RefSeq" id="WP_005100602.1">
    <property type="nucleotide sequence ID" value="NZ_CAYTBE010000050.1"/>
</dbReference>
<reference evidence="1 2" key="1">
    <citation type="submission" date="2019-11" db="EMBL/GenBank/DDBJ databases">
        <title>FDA dAtabase for Regulatory Grade micrObial Sequences (FDA-ARGOS): Supporting development and validation of Infectious Disease Dx tests.</title>
        <authorList>
            <person name="Patel R."/>
            <person name="Rucinski S."/>
            <person name="Tallon L."/>
            <person name="Sadzewicz L."/>
            <person name="Vavikolanu K."/>
            <person name="Mehta A."/>
            <person name="Aluvathingal J."/>
            <person name="Nadendla S."/>
            <person name="Nandy P."/>
            <person name="Geyer C."/>
            <person name="Yan Y."/>
            <person name="Sichtig H."/>
        </authorList>
    </citation>
    <scope>NUCLEOTIDE SEQUENCE [LARGE SCALE GENOMIC DNA]</scope>
    <source>
        <strain evidence="1 2">FDAARGOS_557</strain>
    </source>
</reference>
<name>A0A1P8KHQ3_ACILW</name>
<sequence>MQNQPMQDTFIEKPSSAANETLEDYTLRYAPYSFRRWSPKVVAITALGGIAYLADFSIGASIGMTYGTTNAIFSILFAALIIFLTGLPLAYYAARYNIDLDLITRGAGFGYFGSVLTSIIFASFTFIFFALEGSIMAQGLLLGLGIPLWMGYLISTIMVIPLVIYGMKALSTLQVWTTPIWLILMIGPVAYLIYQEPELVSQFAAYAGNGGFAAIDVAAIMLGAGICLSLIMQIGEQIDYLRFMPAKTKENSKSWWIAVISAGPGWVILGAIKQIIGAFLGFYLLTKIPGVDSTEPVQQFNAAFHDMLPGWFALTLAVILVVISQIKINVTNAYSGSLAWTSAYTRISKHYPGRIVFVLVNLAIALALMEGNMFAVLGKILGFYSNFAIAWVVVVATDITVNKYLLKLSPKEPEYRRDMLYNINPVGMVSFLVAAGVSIATFFGMLGEFLMPYSPLIALILGFVLTPIMGLITKGKYYIKATDDGVKEPRYDATGLPIATVYHCVSCDEDYERPDIMYSHKHKGVICSLCKTLEK</sequence>
<proteinExistence type="predicted"/>
<evidence type="ECO:0000313" key="2">
    <source>
        <dbReference type="Proteomes" id="UP000509126"/>
    </source>
</evidence>
<dbReference type="InterPro" id="IPR030191">
    <property type="entry name" value="CodB"/>
</dbReference>
<gene>
    <name evidence="1" type="ORF">FOB19_09810</name>
</gene>